<name>A0ABQ6I0H5_9MICO</name>
<reference evidence="3" key="1">
    <citation type="journal article" date="2019" name="Int. J. Syst. Evol. Microbiol.">
        <title>The Global Catalogue of Microorganisms (GCM) 10K type strain sequencing project: providing services to taxonomists for standard genome sequencing and annotation.</title>
        <authorList>
            <consortium name="The Broad Institute Genomics Platform"/>
            <consortium name="The Broad Institute Genome Sequencing Center for Infectious Disease"/>
            <person name="Wu L."/>
            <person name="Ma J."/>
        </authorList>
    </citation>
    <scope>NUCLEOTIDE SEQUENCE [LARGE SCALE GENOMIC DNA]</scope>
    <source>
        <strain evidence="3">NBRC 106348</strain>
    </source>
</reference>
<comment type="caution">
    <text evidence="2">The sequence shown here is derived from an EMBL/GenBank/DDBJ whole genome shotgun (WGS) entry which is preliminary data.</text>
</comment>
<proteinExistence type="predicted"/>
<keyword evidence="3" id="KW-1185">Reference proteome</keyword>
<feature type="region of interest" description="Disordered" evidence="1">
    <location>
        <begin position="1"/>
        <end position="28"/>
    </location>
</feature>
<protein>
    <submittedName>
        <fullName evidence="2">Uncharacterized protein</fullName>
    </submittedName>
</protein>
<gene>
    <name evidence="2" type="ORF">GCM10025864_12120</name>
</gene>
<dbReference type="Proteomes" id="UP001157091">
    <property type="component" value="Unassembled WGS sequence"/>
</dbReference>
<dbReference type="RefSeq" id="WP_284292467.1">
    <property type="nucleotide sequence ID" value="NZ_BSUK01000001.1"/>
</dbReference>
<dbReference type="EMBL" id="BSUK01000001">
    <property type="protein sequence ID" value="GMA23453.1"/>
    <property type="molecule type" value="Genomic_DNA"/>
</dbReference>
<evidence type="ECO:0000313" key="2">
    <source>
        <dbReference type="EMBL" id="GMA23453.1"/>
    </source>
</evidence>
<organism evidence="2 3">
    <name type="scientific">Luteimicrobium album</name>
    <dbReference type="NCBI Taxonomy" id="1054550"/>
    <lineage>
        <taxon>Bacteria</taxon>
        <taxon>Bacillati</taxon>
        <taxon>Actinomycetota</taxon>
        <taxon>Actinomycetes</taxon>
        <taxon>Micrococcales</taxon>
        <taxon>Luteimicrobium</taxon>
    </lineage>
</organism>
<sequence>MSGQLVALPTRARAWDGPDPDDDGGPAASEDVAARVVRLGDRGRSLACVA</sequence>
<evidence type="ECO:0000313" key="3">
    <source>
        <dbReference type="Proteomes" id="UP001157091"/>
    </source>
</evidence>
<evidence type="ECO:0000256" key="1">
    <source>
        <dbReference type="SAM" id="MobiDB-lite"/>
    </source>
</evidence>
<accession>A0ABQ6I0H5</accession>